<keyword evidence="4" id="KW-1185">Reference proteome</keyword>
<name>A0ABZ0K4J4_9GAMM</name>
<sequence>MTTALIVIALLIIVALASYAIYLLIHVRRQKKAKLLKQQQIATTAKLKSEELLDSIRFIAAAMLEERCELSEGVMRIVKLFGLLGMSELVIDKYPSTFKHFEVIASHPIKDERKALTKQQRMKLDLARIKSEGILETSILEEAKLLREFDANTLH</sequence>
<feature type="transmembrane region" description="Helical" evidence="1">
    <location>
        <begin position="6"/>
        <end position="25"/>
    </location>
</feature>
<keyword evidence="1" id="KW-1133">Transmembrane helix</keyword>
<dbReference type="InterPro" id="IPR019617">
    <property type="entry name" value="DUF2489"/>
</dbReference>
<dbReference type="Proteomes" id="UP001529491">
    <property type="component" value="Chromosome"/>
</dbReference>
<proteinExistence type="predicted"/>
<evidence type="ECO:0000256" key="1">
    <source>
        <dbReference type="SAM" id="Phobius"/>
    </source>
</evidence>
<dbReference type="RefSeq" id="WP_310472876.1">
    <property type="nucleotide sequence ID" value="NZ_CP136522.1"/>
</dbReference>
<organism evidence="3 4">
    <name type="scientific">Shewanella youngdeokensis</name>
    <dbReference type="NCBI Taxonomy" id="2999068"/>
    <lineage>
        <taxon>Bacteria</taxon>
        <taxon>Pseudomonadati</taxon>
        <taxon>Pseudomonadota</taxon>
        <taxon>Gammaproteobacteria</taxon>
        <taxon>Alteromonadales</taxon>
        <taxon>Shewanellaceae</taxon>
        <taxon>Shewanella</taxon>
    </lineage>
</organism>
<accession>A0ABZ0K4J4</accession>
<protein>
    <submittedName>
        <fullName evidence="3">DUF2489 domain-containing protein</fullName>
    </submittedName>
</protein>
<evidence type="ECO:0000313" key="3">
    <source>
        <dbReference type="EMBL" id="WOT06914.1"/>
    </source>
</evidence>
<feature type="domain" description="DUF2489" evidence="2">
    <location>
        <begin position="13"/>
        <end position="145"/>
    </location>
</feature>
<evidence type="ECO:0000259" key="2">
    <source>
        <dbReference type="Pfam" id="PF10675"/>
    </source>
</evidence>
<keyword evidence="1" id="KW-0812">Transmembrane</keyword>
<gene>
    <name evidence="3" type="ORF">RGE70_00200</name>
</gene>
<keyword evidence="1" id="KW-0472">Membrane</keyword>
<dbReference type="Pfam" id="PF10675">
    <property type="entry name" value="DUF2489"/>
    <property type="match status" value="1"/>
</dbReference>
<evidence type="ECO:0000313" key="4">
    <source>
        <dbReference type="Proteomes" id="UP001529491"/>
    </source>
</evidence>
<reference evidence="3 4" key="1">
    <citation type="submission" date="2023-10" db="EMBL/GenBank/DDBJ databases">
        <title>Complete genome sequence of Shewanella sp. DAU334.</title>
        <authorList>
            <person name="Lee Y.-S."/>
            <person name="Jeong H.-R."/>
            <person name="Hwang E.-J."/>
            <person name="Choi Y.-L."/>
            <person name="Kim G.-D."/>
        </authorList>
    </citation>
    <scope>NUCLEOTIDE SEQUENCE [LARGE SCALE GENOMIC DNA]</scope>
    <source>
        <strain evidence="3 4">DAU334</strain>
    </source>
</reference>
<dbReference type="EMBL" id="CP136522">
    <property type="protein sequence ID" value="WOT06914.1"/>
    <property type="molecule type" value="Genomic_DNA"/>
</dbReference>